<feature type="compositionally biased region" description="Polar residues" evidence="3">
    <location>
        <begin position="1"/>
        <end position="13"/>
    </location>
</feature>
<feature type="domain" description="HMG box" evidence="4">
    <location>
        <begin position="155"/>
        <end position="223"/>
    </location>
</feature>
<feature type="DNA-binding region" description="HMG box" evidence="2">
    <location>
        <begin position="155"/>
        <end position="223"/>
    </location>
</feature>
<feature type="compositionally biased region" description="Low complexity" evidence="3">
    <location>
        <begin position="124"/>
        <end position="135"/>
    </location>
</feature>
<keyword evidence="1 2" id="KW-0238">DNA-binding</keyword>
<keyword evidence="2" id="KW-0539">Nucleus</keyword>
<dbReference type="InterPro" id="IPR050342">
    <property type="entry name" value="HMGB"/>
</dbReference>
<protein>
    <recommendedName>
        <fullName evidence="4">HMG box domain-containing protein</fullName>
    </recommendedName>
</protein>
<gene>
    <name evidence="5" type="ORF">BGAL_0216g00190</name>
</gene>
<dbReference type="GO" id="GO:0003677">
    <property type="term" value="F:DNA binding"/>
    <property type="evidence" value="ECO:0007669"/>
    <property type="project" value="UniProtKB-UniRule"/>
</dbReference>
<dbReference type="GO" id="GO:0005634">
    <property type="term" value="C:nucleus"/>
    <property type="evidence" value="ECO:0007669"/>
    <property type="project" value="UniProtKB-UniRule"/>
</dbReference>
<evidence type="ECO:0000256" key="3">
    <source>
        <dbReference type="SAM" id="MobiDB-lite"/>
    </source>
</evidence>
<dbReference type="InterPro" id="IPR036910">
    <property type="entry name" value="HMG_box_dom_sf"/>
</dbReference>
<dbReference type="Gene3D" id="1.10.30.10">
    <property type="entry name" value="High mobility group box domain"/>
    <property type="match status" value="1"/>
</dbReference>
<accession>A0A4S8QZA2</accession>
<dbReference type="SUPFAM" id="SSF47095">
    <property type="entry name" value="HMG-box"/>
    <property type="match status" value="1"/>
</dbReference>
<evidence type="ECO:0000313" key="6">
    <source>
        <dbReference type="Proteomes" id="UP000308671"/>
    </source>
</evidence>
<feature type="region of interest" description="Disordered" evidence="3">
    <location>
        <begin position="117"/>
        <end position="136"/>
    </location>
</feature>
<proteinExistence type="predicted"/>
<dbReference type="Proteomes" id="UP000308671">
    <property type="component" value="Unassembled WGS sequence"/>
</dbReference>
<dbReference type="PANTHER" id="PTHR48112:SF22">
    <property type="entry name" value="MITOCHONDRIAL TRANSCRIPTION FACTOR A, ISOFORM B"/>
    <property type="match status" value="1"/>
</dbReference>
<feature type="compositionally biased region" description="Polar residues" evidence="3">
    <location>
        <begin position="83"/>
        <end position="96"/>
    </location>
</feature>
<evidence type="ECO:0000313" key="5">
    <source>
        <dbReference type="EMBL" id="THV49015.1"/>
    </source>
</evidence>
<evidence type="ECO:0000256" key="2">
    <source>
        <dbReference type="PROSITE-ProRule" id="PRU00267"/>
    </source>
</evidence>
<dbReference type="InterPro" id="IPR009071">
    <property type="entry name" value="HMG_box_dom"/>
</dbReference>
<dbReference type="PANTHER" id="PTHR48112">
    <property type="entry name" value="HIGH MOBILITY GROUP PROTEIN DSP1"/>
    <property type="match status" value="1"/>
</dbReference>
<keyword evidence="6" id="KW-1185">Reference proteome</keyword>
<dbReference type="SMART" id="SM00398">
    <property type="entry name" value="HMG"/>
    <property type="match status" value="1"/>
</dbReference>
<evidence type="ECO:0000256" key="1">
    <source>
        <dbReference type="ARBA" id="ARBA00023125"/>
    </source>
</evidence>
<dbReference type="AlphaFoldDB" id="A0A4S8QZA2"/>
<organism evidence="5 6">
    <name type="scientific">Botrytis galanthina</name>
    <dbReference type="NCBI Taxonomy" id="278940"/>
    <lineage>
        <taxon>Eukaryota</taxon>
        <taxon>Fungi</taxon>
        <taxon>Dikarya</taxon>
        <taxon>Ascomycota</taxon>
        <taxon>Pezizomycotina</taxon>
        <taxon>Leotiomycetes</taxon>
        <taxon>Helotiales</taxon>
        <taxon>Sclerotiniaceae</taxon>
        <taxon>Botrytis</taxon>
    </lineage>
</organism>
<dbReference type="OrthoDB" id="1919336at2759"/>
<dbReference type="Pfam" id="PF00505">
    <property type="entry name" value="HMG_box"/>
    <property type="match status" value="1"/>
</dbReference>
<dbReference type="EMBL" id="PQXL01000216">
    <property type="protein sequence ID" value="THV49015.1"/>
    <property type="molecule type" value="Genomic_DNA"/>
</dbReference>
<dbReference type="PROSITE" id="PS50118">
    <property type="entry name" value="HMG_BOX_2"/>
    <property type="match status" value="1"/>
</dbReference>
<sequence length="224" mass="25256">MDADSSPSTNTIKSADLTDHTLTNSQASAKIEQTSPSDITSHGSIEEQSIPVNLSPSSVTPPKIKKRITPTLISGPLNHEIPTRNSPTIISSSVAPSSPYDPQSRPRLLELQNAWNERQRQKATPPSTNQPSPSNLAKHFQRIDLQNKRKDPNAPRRGMSAYMFFANDHRERVRQEYPQVSFGQLGMILGEKWKASSMGERRVYEEMEAQDLRRYEEEVARYRG</sequence>
<feature type="compositionally biased region" description="Polar residues" evidence="3">
    <location>
        <begin position="20"/>
        <end position="60"/>
    </location>
</feature>
<comment type="caution">
    <text evidence="5">The sequence shown here is derived from an EMBL/GenBank/DDBJ whole genome shotgun (WGS) entry which is preliminary data.</text>
</comment>
<feature type="region of interest" description="Disordered" evidence="3">
    <location>
        <begin position="1"/>
        <end position="105"/>
    </location>
</feature>
<reference evidence="5 6" key="1">
    <citation type="submission" date="2017-12" db="EMBL/GenBank/DDBJ databases">
        <title>Comparative genomics of Botrytis spp.</title>
        <authorList>
            <person name="Valero-Jimenez C.A."/>
            <person name="Tapia P."/>
            <person name="Veloso J."/>
            <person name="Silva-Moreno E."/>
            <person name="Staats M."/>
            <person name="Valdes J.H."/>
            <person name="Van Kan J.A.L."/>
        </authorList>
    </citation>
    <scope>NUCLEOTIDE SEQUENCE [LARGE SCALE GENOMIC DNA]</scope>
    <source>
        <strain evidence="5 6">MUCL435</strain>
    </source>
</reference>
<dbReference type="CDD" id="cd01390">
    <property type="entry name" value="HMG-box_NHP6-like"/>
    <property type="match status" value="1"/>
</dbReference>
<evidence type="ECO:0000259" key="4">
    <source>
        <dbReference type="PROSITE" id="PS50118"/>
    </source>
</evidence>
<name>A0A4S8QZA2_9HELO</name>